<feature type="transmembrane region" description="Helical" evidence="1">
    <location>
        <begin position="153"/>
        <end position="171"/>
    </location>
</feature>
<feature type="transmembrane region" description="Helical" evidence="1">
    <location>
        <begin position="306"/>
        <end position="329"/>
    </location>
</feature>
<feature type="transmembrane region" description="Helical" evidence="1">
    <location>
        <begin position="276"/>
        <end position="300"/>
    </location>
</feature>
<dbReference type="InterPro" id="IPR025367">
    <property type="entry name" value="DUF4271"/>
</dbReference>
<comment type="caution">
    <text evidence="2">The sequence shown here is derived from an EMBL/GenBank/DDBJ whole genome shotgun (WGS) entry which is preliminary data.</text>
</comment>
<keyword evidence="3" id="KW-1185">Reference proteome</keyword>
<feature type="transmembrane region" description="Helical" evidence="1">
    <location>
        <begin position="341"/>
        <end position="360"/>
    </location>
</feature>
<keyword evidence="1" id="KW-0472">Membrane</keyword>
<gene>
    <name evidence="2" type="ORF">GCM10023331_16140</name>
</gene>
<organism evidence="2 3">
    <name type="scientific">Algivirga pacifica</name>
    <dbReference type="NCBI Taxonomy" id="1162670"/>
    <lineage>
        <taxon>Bacteria</taxon>
        <taxon>Pseudomonadati</taxon>
        <taxon>Bacteroidota</taxon>
        <taxon>Cytophagia</taxon>
        <taxon>Cytophagales</taxon>
        <taxon>Flammeovirgaceae</taxon>
        <taxon>Algivirga</taxon>
    </lineage>
</organism>
<dbReference type="Proteomes" id="UP001500298">
    <property type="component" value="Unassembled WGS sequence"/>
</dbReference>
<evidence type="ECO:0000313" key="2">
    <source>
        <dbReference type="EMBL" id="GAA4831652.1"/>
    </source>
</evidence>
<dbReference type="EMBL" id="BAABJX010000024">
    <property type="protein sequence ID" value="GAA4831652.1"/>
    <property type="molecule type" value="Genomic_DNA"/>
</dbReference>
<name>A0ABP9D669_9BACT</name>
<evidence type="ECO:0000313" key="3">
    <source>
        <dbReference type="Proteomes" id="UP001500298"/>
    </source>
</evidence>
<evidence type="ECO:0008006" key="4">
    <source>
        <dbReference type="Google" id="ProtNLM"/>
    </source>
</evidence>
<proteinExistence type="predicted"/>
<sequence>MLLAFGQTMGQEQKQNIIHSLNDDWLVYDNSSEGFVPFIEEIHEGVMNHYLFFDASPYRKYKLRLRFAGESSVFVNNKLFYKSPVKNSEVLLLGLDSLLEAEGKGTLLLTFYNEKSTKEHPRAAIVKRALDKPLVEQFEASYFEANQRREGMLGHHILLVDVLILLLLALISRGSGASLGSANLMKISNVVFRGRGDVDKLTTLQVGGFLLSFGLVGGMILYLLLGNEEVLTEVDLYTFGKAYLSYFSMAVILMTAWLLLIAILGKTYNLKQVTSIHIQAFIDISQVFLVVVLLIAGIWVFKSTLITVKVFTGILFFFLLLKTILVFIVTSRQISFRNKYLFSYFCATELLPTLLVMKILL</sequence>
<accession>A0ABP9D669</accession>
<keyword evidence="1" id="KW-1133">Transmembrane helix</keyword>
<feature type="transmembrane region" description="Helical" evidence="1">
    <location>
        <begin position="203"/>
        <end position="224"/>
    </location>
</feature>
<dbReference type="Pfam" id="PF14093">
    <property type="entry name" value="DUF4271"/>
    <property type="match status" value="1"/>
</dbReference>
<reference evidence="3" key="1">
    <citation type="journal article" date="2019" name="Int. J. Syst. Evol. Microbiol.">
        <title>The Global Catalogue of Microorganisms (GCM) 10K type strain sequencing project: providing services to taxonomists for standard genome sequencing and annotation.</title>
        <authorList>
            <consortium name="The Broad Institute Genomics Platform"/>
            <consortium name="The Broad Institute Genome Sequencing Center for Infectious Disease"/>
            <person name="Wu L."/>
            <person name="Ma J."/>
        </authorList>
    </citation>
    <scope>NUCLEOTIDE SEQUENCE [LARGE SCALE GENOMIC DNA]</scope>
    <source>
        <strain evidence="3">JCM 18326</strain>
    </source>
</reference>
<feature type="transmembrane region" description="Helical" evidence="1">
    <location>
        <begin position="244"/>
        <end position="264"/>
    </location>
</feature>
<evidence type="ECO:0000256" key="1">
    <source>
        <dbReference type="SAM" id="Phobius"/>
    </source>
</evidence>
<protein>
    <recommendedName>
        <fullName evidence="4">DUF4271 domain-containing protein</fullName>
    </recommendedName>
</protein>
<keyword evidence="1" id="KW-0812">Transmembrane</keyword>